<dbReference type="RefSeq" id="WP_045776506.1">
    <property type="nucleotide sequence ID" value="NZ_LAJY01000408.1"/>
</dbReference>
<gene>
    <name evidence="3" type="ORF">VZ95_14580</name>
</gene>
<sequence length="228" mass="24507">MPISSDMRPPLWLWAAWGAALIILIARAGLFPAALTGDEIWFTESAYQFLQTGTPKRLIHADGVGSATADFLPPIVMLLQTLALWIGGLTARAVGAPSVLLLMLASLLVYRVARQAGASASAAGLAALTVFGAQTILRGALYVRYEGAVLVAFLGFLVLVPIGRANRCPRARGLGWHRRARLLPDRPFRRPRRAADRNRAAAALRHRARTGGRSPGPPSALPSRLRHS</sequence>
<feature type="compositionally biased region" description="Basic and acidic residues" evidence="1">
    <location>
        <begin position="187"/>
        <end position="199"/>
    </location>
</feature>
<proteinExistence type="predicted"/>
<keyword evidence="2" id="KW-1133">Transmembrane helix</keyword>
<dbReference type="EMBL" id="LAJY01000408">
    <property type="protein sequence ID" value="KJV08936.1"/>
    <property type="molecule type" value="Genomic_DNA"/>
</dbReference>
<keyword evidence="4" id="KW-1185">Reference proteome</keyword>
<evidence type="ECO:0008006" key="5">
    <source>
        <dbReference type="Google" id="ProtNLM"/>
    </source>
</evidence>
<keyword evidence="2" id="KW-0472">Membrane</keyword>
<feature type="transmembrane region" description="Helical" evidence="2">
    <location>
        <begin position="82"/>
        <end position="110"/>
    </location>
</feature>
<comment type="caution">
    <text evidence="3">The sequence shown here is derived from an EMBL/GenBank/DDBJ whole genome shotgun (WGS) entry which is preliminary data.</text>
</comment>
<protein>
    <recommendedName>
        <fullName evidence="5">Glycosyltransferase RgtA/B/C/D-like domain-containing protein</fullName>
    </recommendedName>
</protein>
<evidence type="ECO:0000313" key="4">
    <source>
        <dbReference type="Proteomes" id="UP000033774"/>
    </source>
</evidence>
<dbReference type="Proteomes" id="UP000033774">
    <property type="component" value="Unassembled WGS sequence"/>
</dbReference>
<evidence type="ECO:0000256" key="1">
    <source>
        <dbReference type="SAM" id="MobiDB-lite"/>
    </source>
</evidence>
<organism evidence="3 4">
    <name type="scientific">Elstera litoralis</name>
    <dbReference type="NCBI Taxonomy" id="552518"/>
    <lineage>
        <taxon>Bacteria</taxon>
        <taxon>Pseudomonadati</taxon>
        <taxon>Pseudomonadota</taxon>
        <taxon>Alphaproteobacteria</taxon>
        <taxon>Rhodospirillales</taxon>
        <taxon>Rhodospirillaceae</taxon>
        <taxon>Elstera</taxon>
    </lineage>
</organism>
<feature type="transmembrane region" description="Helical" evidence="2">
    <location>
        <begin position="117"/>
        <end position="137"/>
    </location>
</feature>
<feature type="transmembrane region" description="Helical" evidence="2">
    <location>
        <begin position="12"/>
        <end position="35"/>
    </location>
</feature>
<reference evidence="3 4" key="1">
    <citation type="submission" date="2015-03" db="EMBL/GenBank/DDBJ databases">
        <title>Draft genome sequence of Elstera litoralis.</title>
        <authorList>
            <person name="Rahalkar M.C."/>
            <person name="Dhakephalkar P.K."/>
            <person name="Pore S.D."/>
            <person name="Arora P."/>
            <person name="Kapse N.G."/>
            <person name="Pandit P.S."/>
        </authorList>
    </citation>
    <scope>NUCLEOTIDE SEQUENCE [LARGE SCALE GENOMIC DNA]</scope>
    <source>
        <strain evidence="3 4">Dia-1</strain>
    </source>
</reference>
<evidence type="ECO:0000256" key="2">
    <source>
        <dbReference type="SAM" id="Phobius"/>
    </source>
</evidence>
<name>A0A0F3IQD2_9PROT</name>
<evidence type="ECO:0000313" key="3">
    <source>
        <dbReference type="EMBL" id="KJV08936.1"/>
    </source>
</evidence>
<dbReference type="AlphaFoldDB" id="A0A0F3IQD2"/>
<keyword evidence="2" id="KW-0812">Transmembrane</keyword>
<accession>A0A0F3IQD2</accession>
<feature type="region of interest" description="Disordered" evidence="1">
    <location>
        <begin position="187"/>
        <end position="228"/>
    </location>
</feature>
<feature type="transmembrane region" description="Helical" evidence="2">
    <location>
        <begin position="143"/>
        <end position="162"/>
    </location>
</feature>